<keyword evidence="1" id="KW-0472">Membrane</keyword>
<name>A0A368GRD7_ANCCA</name>
<comment type="caution">
    <text evidence="2">The sequence shown here is derived from an EMBL/GenBank/DDBJ whole genome shotgun (WGS) entry which is preliminary data.</text>
</comment>
<accession>A0A368GRD7</accession>
<evidence type="ECO:0000313" key="2">
    <source>
        <dbReference type="EMBL" id="RCN45507.1"/>
    </source>
</evidence>
<gene>
    <name evidence="2" type="ORF">ANCCAN_08507</name>
</gene>
<sequence>VASEISEIVTKAGLGSPLGPVPKPPSRDAFYWTLFSSNLLLMMLSFTLNLFLTIVLARSTLKNLCCSFYKIMLAFVATIVVGSSSDIVCMVYFEGMRNDLRTLCNITLIVSLVVSYYMTILIFLLGLNRFAAFCSPRLNTSIMKR</sequence>
<reference evidence="2 3" key="1">
    <citation type="submission" date="2014-10" db="EMBL/GenBank/DDBJ databases">
        <title>Draft genome of the hookworm Ancylostoma caninum.</title>
        <authorList>
            <person name="Mitreva M."/>
        </authorList>
    </citation>
    <scope>NUCLEOTIDE SEQUENCE [LARGE SCALE GENOMIC DNA]</scope>
    <source>
        <strain evidence="2 3">Baltimore</strain>
    </source>
</reference>
<feature type="transmembrane region" description="Helical" evidence="1">
    <location>
        <begin position="105"/>
        <end position="127"/>
    </location>
</feature>
<protein>
    <submittedName>
        <fullName evidence="2">Uncharacterized protein</fullName>
    </submittedName>
</protein>
<feature type="transmembrane region" description="Helical" evidence="1">
    <location>
        <begin position="68"/>
        <end position="93"/>
    </location>
</feature>
<organism evidence="2 3">
    <name type="scientific">Ancylostoma caninum</name>
    <name type="common">Dog hookworm</name>
    <dbReference type="NCBI Taxonomy" id="29170"/>
    <lineage>
        <taxon>Eukaryota</taxon>
        <taxon>Metazoa</taxon>
        <taxon>Ecdysozoa</taxon>
        <taxon>Nematoda</taxon>
        <taxon>Chromadorea</taxon>
        <taxon>Rhabditida</taxon>
        <taxon>Rhabditina</taxon>
        <taxon>Rhabditomorpha</taxon>
        <taxon>Strongyloidea</taxon>
        <taxon>Ancylostomatidae</taxon>
        <taxon>Ancylostomatinae</taxon>
        <taxon>Ancylostoma</taxon>
    </lineage>
</organism>
<keyword evidence="1" id="KW-1133">Transmembrane helix</keyword>
<feature type="non-terminal residue" evidence="2">
    <location>
        <position position="1"/>
    </location>
</feature>
<proteinExistence type="predicted"/>
<feature type="transmembrane region" description="Helical" evidence="1">
    <location>
        <begin position="29"/>
        <end position="56"/>
    </location>
</feature>
<evidence type="ECO:0000256" key="1">
    <source>
        <dbReference type="SAM" id="Phobius"/>
    </source>
</evidence>
<dbReference type="Proteomes" id="UP000252519">
    <property type="component" value="Unassembled WGS sequence"/>
</dbReference>
<keyword evidence="3" id="KW-1185">Reference proteome</keyword>
<evidence type="ECO:0000313" key="3">
    <source>
        <dbReference type="Proteomes" id="UP000252519"/>
    </source>
</evidence>
<dbReference type="AlphaFoldDB" id="A0A368GRD7"/>
<keyword evidence="1" id="KW-0812">Transmembrane</keyword>
<dbReference type="EMBL" id="JOJR01000100">
    <property type="protein sequence ID" value="RCN45507.1"/>
    <property type="molecule type" value="Genomic_DNA"/>
</dbReference>
<dbReference type="OrthoDB" id="10452423at2759"/>